<organism evidence="2 3">
    <name type="scientific">Jimgerdemannia flammicorona</name>
    <dbReference type="NCBI Taxonomy" id="994334"/>
    <lineage>
        <taxon>Eukaryota</taxon>
        <taxon>Fungi</taxon>
        <taxon>Fungi incertae sedis</taxon>
        <taxon>Mucoromycota</taxon>
        <taxon>Mucoromycotina</taxon>
        <taxon>Endogonomycetes</taxon>
        <taxon>Endogonales</taxon>
        <taxon>Endogonaceae</taxon>
        <taxon>Jimgerdemannia</taxon>
    </lineage>
</organism>
<keyword evidence="1" id="KW-0812">Transmembrane</keyword>
<comment type="caution">
    <text evidence="2">The sequence shown here is derived from an EMBL/GenBank/DDBJ whole genome shotgun (WGS) entry which is preliminary data.</text>
</comment>
<protein>
    <submittedName>
        <fullName evidence="2">Uncharacterized protein</fullName>
    </submittedName>
</protein>
<reference evidence="2 3" key="1">
    <citation type="journal article" date="2018" name="New Phytol.">
        <title>Phylogenomics of Endogonaceae and evolution of mycorrhizas within Mucoromycota.</title>
        <authorList>
            <person name="Chang Y."/>
            <person name="Desiro A."/>
            <person name="Na H."/>
            <person name="Sandor L."/>
            <person name="Lipzen A."/>
            <person name="Clum A."/>
            <person name="Barry K."/>
            <person name="Grigoriev I.V."/>
            <person name="Martin F.M."/>
            <person name="Stajich J.E."/>
            <person name="Smith M.E."/>
            <person name="Bonito G."/>
            <person name="Spatafora J.W."/>
        </authorList>
    </citation>
    <scope>NUCLEOTIDE SEQUENCE [LARGE SCALE GENOMIC DNA]</scope>
    <source>
        <strain evidence="2 3">AD002</strain>
    </source>
</reference>
<dbReference type="AlphaFoldDB" id="A0A433PH40"/>
<sequence length="99" mass="11454">MHLSYLRLPHMPLLSIVWYWIIMIFYGEDEDMLSSSSHETPNSRPRSNTIVKYLSNMEFTINESSVLMNPEEFVSLRAELSTSCFLIEQHSKPSGQGNI</sequence>
<evidence type="ECO:0000313" key="3">
    <source>
        <dbReference type="Proteomes" id="UP000274822"/>
    </source>
</evidence>
<keyword evidence="1" id="KW-1133">Transmembrane helix</keyword>
<name>A0A433PH40_9FUNG</name>
<gene>
    <name evidence="2" type="ORF">BC938DRAFT_476448</name>
</gene>
<evidence type="ECO:0000256" key="1">
    <source>
        <dbReference type="SAM" id="Phobius"/>
    </source>
</evidence>
<keyword evidence="1" id="KW-0472">Membrane</keyword>
<evidence type="ECO:0000313" key="2">
    <source>
        <dbReference type="EMBL" id="RUS16847.1"/>
    </source>
</evidence>
<accession>A0A433PH40</accession>
<dbReference type="Proteomes" id="UP000274822">
    <property type="component" value="Unassembled WGS sequence"/>
</dbReference>
<dbReference type="EMBL" id="RBNJ01023762">
    <property type="protein sequence ID" value="RUS16847.1"/>
    <property type="molecule type" value="Genomic_DNA"/>
</dbReference>
<feature type="transmembrane region" description="Helical" evidence="1">
    <location>
        <begin position="6"/>
        <end position="26"/>
    </location>
</feature>
<proteinExistence type="predicted"/>
<keyword evidence="3" id="KW-1185">Reference proteome</keyword>